<reference evidence="2 3" key="1">
    <citation type="submission" date="2016-10" db="EMBL/GenBank/DDBJ databases">
        <title>Complete genome sequences of three Cupriavidus strains isolated from various Malaysian environments.</title>
        <authorList>
            <person name="Abdullah A.A.-A."/>
            <person name="Shafie N.A.H."/>
            <person name="Lau N.S."/>
        </authorList>
    </citation>
    <scope>NUCLEOTIDE SEQUENCE [LARGE SCALE GENOMIC DNA]</scope>
    <source>
        <strain evidence="2 3">USMAA1020</strain>
    </source>
</reference>
<name>A0ABM6FC12_9BURK</name>
<sequence length="72" mass="7509">MPPPPAPAPARAYVAPPAQFASAVAAASANAASQASGTELTRVFARLEGRSADPDAERAQLRRSLLDRLKRP</sequence>
<gene>
    <name evidence="2" type="ORF">BKK80_26195</name>
</gene>
<evidence type="ECO:0000313" key="2">
    <source>
        <dbReference type="EMBL" id="AOZ09291.1"/>
    </source>
</evidence>
<keyword evidence="3" id="KW-1185">Reference proteome</keyword>
<evidence type="ECO:0000313" key="3">
    <source>
        <dbReference type="Proteomes" id="UP000177515"/>
    </source>
</evidence>
<organism evidence="2 3">
    <name type="scientific">Cupriavidus malaysiensis</name>
    <dbReference type="NCBI Taxonomy" id="367825"/>
    <lineage>
        <taxon>Bacteria</taxon>
        <taxon>Pseudomonadati</taxon>
        <taxon>Pseudomonadota</taxon>
        <taxon>Betaproteobacteria</taxon>
        <taxon>Burkholderiales</taxon>
        <taxon>Burkholderiaceae</taxon>
        <taxon>Cupriavidus</taxon>
    </lineage>
</organism>
<dbReference type="EMBL" id="CP017755">
    <property type="protein sequence ID" value="AOZ09291.1"/>
    <property type="molecule type" value="Genomic_DNA"/>
</dbReference>
<protein>
    <submittedName>
        <fullName evidence="2">Uncharacterized protein</fullName>
    </submittedName>
</protein>
<proteinExistence type="predicted"/>
<accession>A0ABM6FC12</accession>
<feature type="region of interest" description="Disordered" evidence="1">
    <location>
        <begin position="52"/>
        <end position="72"/>
    </location>
</feature>
<evidence type="ECO:0000256" key="1">
    <source>
        <dbReference type="SAM" id="MobiDB-lite"/>
    </source>
</evidence>
<dbReference type="Proteomes" id="UP000177515">
    <property type="component" value="Chromosome 2"/>
</dbReference>